<comment type="caution">
    <text evidence="2">The sequence shown here is derived from an EMBL/GenBank/DDBJ whole genome shotgun (WGS) entry which is preliminary data.</text>
</comment>
<evidence type="ECO:0000313" key="2">
    <source>
        <dbReference type="EMBL" id="MCL6730944.1"/>
    </source>
</evidence>
<gene>
    <name evidence="2" type="ORF">LZ538_12930</name>
</gene>
<dbReference type="Proteomes" id="UP001165342">
    <property type="component" value="Unassembled WGS sequence"/>
</dbReference>
<name>A0ABT0S512_9SPHN</name>
<accession>A0ABT0S512</accession>
<keyword evidence="1" id="KW-1133">Transmembrane helix</keyword>
<reference evidence="2" key="1">
    <citation type="submission" date="2022-05" db="EMBL/GenBank/DDBJ databases">
        <authorList>
            <person name="Jo J.-H."/>
            <person name="Im W.-T."/>
        </authorList>
    </citation>
    <scope>NUCLEOTIDE SEQUENCE</scope>
    <source>
        <strain evidence="2">SE220</strain>
    </source>
</reference>
<feature type="transmembrane region" description="Helical" evidence="1">
    <location>
        <begin position="12"/>
        <end position="35"/>
    </location>
</feature>
<evidence type="ECO:0000313" key="3">
    <source>
        <dbReference type="Proteomes" id="UP001165342"/>
    </source>
</evidence>
<organism evidence="2 3">
    <name type="scientific">Sphingomonas hankyongi</name>
    <dbReference type="NCBI Taxonomy" id="2908209"/>
    <lineage>
        <taxon>Bacteria</taxon>
        <taxon>Pseudomonadati</taxon>
        <taxon>Pseudomonadota</taxon>
        <taxon>Alphaproteobacteria</taxon>
        <taxon>Sphingomonadales</taxon>
        <taxon>Sphingomonadaceae</taxon>
        <taxon>Sphingomonas</taxon>
    </lineage>
</organism>
<dbReference type="EMBL" id="JAMGBE010000004">
    <property type="protein sequence ID" value="MCL6730944.1"/>
    <property type="molecule type" value="Genomic_DNA"/>
</dbReference>
<keyword evidence="1" id="KW-0472">Membrane</keyword>
<keyword evidence="3" id="KW-1185">Reference proteome</keyword>
<protein>
    <submittedName>
        <fullName evidence="2">Uncharacterized protein</fullName>
    </submittedName>
</protein>
<proteinExistence type="predicted"/>
<sequence>MNTATSRTGISWSARLLIGMVLIIAGAAAATWGLAHYQPAARLLGVAPAPTQTQPQRLVSTGAGSHDAVSAAVPPLDDGRVAELEARLARVENATQRAAGSAGRADALVVAFAARRAIDRGVALGYLENALVDRFGAQHQAAVATIVTASHQPVPLSDLIAEYQALAPDLRRGGPQDSWWTNFQRELGSLVEVHRADKPSTNPDARYNQALQRLSAGEVDQALAQTMRLPGAANAGAWVARARRYIAVHRALDEVESAALLTPANNIR</sequence>
<evidence type="ECO:0000256" key="1">
    <source>
        <dbReference type="SAM" id="Phobius"/>
    </source>
</evidence>
<dbReference type="RefSeq" id="WP_249832431.1">
    <property type="nucleotide sequence ID" value="NZ_JAMGBE010000004.1"/>
</dbReference>
<keyword evidence="1" id="KW-0812">Transmembrane</keyword>